<feature type="region of interest" description="Disordered" evidence="1">
    <location>
        <begin position="48"/>
        <end position="100"/>
    </location>
</feature>
<gene>
    <name evidence="3" type="ORF">Ahy_A02g008850</name>
</gene>
<protein>
    <recommendedName>
        <fullName evidence="2">MULE transposase domain-containing protein</fullName>
    </recommendedName>
</protein>
<dbReference type="EMBL" id="SDMP01000002">
    <property type="protein sequence ID" value="RYR74218.1"/>
    <property type="molecule type" value="Genomic_DNA"/>
</dbReference>
<sequence length="396" mass="45110">MFNVHARLMPQHVMELYAVIRDVVVGDGPSPSTPEIVSLEATPIHYAQPHDSANEDDSESDSTYVAGSGSSSDTVSEDEYVPETPSGGPDNLLNTGDAEDYNTDGGVKFRVRHNVRNRETVLIAVKNYSIRWNAEYIILESDRLKYHCRCKQFTNGCPWSVRVALRHNLNYCYIEVRRFSGSHTCLIPTMFQDHAQLDRGLICRVVLPIIKTDPSVSILVLQSDVHQSYHFSLHIKRCGWQSRKWLPRFMATGKSRRKGYMRSYKLCRSPSQVRFTNVLLFLITTETWLTESRISLIKFFRYFFPYIEAFKHCKPFVSMDGTHLYGKYRGILLITAAQGNNNILPVAFSLVESETTKSWSFFLSNLRQHVTPHLGILSILDRSQASHAALNTPHSG</sequence>
<dbReference type="PANTHER" id="PTHR31973">
    <property type="entry name" value="POLYPROTEIN, PUTATIVE-RELATED"/>
    <property type="match status" value="1"/>
</dbReference>
<organism evidence="3 4">
    <name type="scientific">Arachis hypogaea</name>
    <name type="common">Peanut</name>
    <dbReference type="NCBI Taxonomy" id="3818"/>
    <lineage>
        <taxon>Eukaryota</taxon>
        <taxon>Viridiplantae</taxon>
        <taxon>Streptophyta</taxon>
        <taxon>Embryophyta</taxon>
        <taxon>Tracheophyta</taxon>
        <taxon>Spermatophyta</taxon>
        <taxon>Magnoliopsida</taxon>
        <taxon>eudicotyledons</taxon>
        <taxon>Gunneridae</taxon>
        <taxon>Pentapetalae</taxon>
        <taxon>rosids</taxon>
        <taxon>fabids</taxon>
        <taxon>Fabales</taxon>
        <taxon>Fabaceae</taxon>
        <taxon>Papilionoideae</taxon>
        <taxon>50 kb inversion clade</taxon>
        <taxon>dalbergioids sensu lato</taxon>
        <taxon>Dalbergieae</taxon>
        <taxon>Pterocarpus clade</taxon>
        <taxon>Arachis</taxon>
    </lineage>
</organism>
<comment type="caution">
    <text evidence="3">The sequence shown here is derived from an EMBL/GenBank/DDBJ whole genome shotgun (WGS) entry which is preliminary data.</text>
</comment>
<name>A0A445EFK7_ARAHY</name>
<evidence type="ECO:0000313" key="3">
    <source>
        <dbReference type="EMBL" id="RYR74218.1"/>
    </source>
</evidence>
<dbReference type="Proteomes" id="UP000289738">
    <property type="component" value="Chromosome A02"/>
</dbReference>
<evidence type="ECO:0000256" key="1">
    <source>
        <dbReference type="SAM" id="MobiDB-lite"/>
    </source>
</evidence>
<dbReference type="STRING" id="3818.A0A445EFK7"/>
<dbReference type="Pfam" id="PF10551">
    <property type="entry name" value="MULE"/>
    <property type="match status" value="1"/>
</dbReference>
<evidence type="ECO:0000313" key="4">
    <source>
        <dbReference type="Proteomes" id="UP000289738"/>
    </source>
</evidence>
<dbReference type="AlphaFoldDB" id="A0A445EFK7"/>
<dbReference type="PANTHER" id="PTHR31973:SF195">
    <property type="entry name" value="MUDR FAMILY TRANSPOSASE"/>
    <property type="match status" value="1"/>
</dbReference>
<feature type="domain" description="MULE transposase" evidence="2">
    <location>
        <begin position="317"/>
        <end position="391"/>
    </location>
</feature>
<accession>A0A445EFK7</accession>
<reference evidence="3 4" key="1">
    <citation type="submission" date="2019-01" db="EMBL/GenBank/DDBJ databases">
        <title>Sequencing of cultivated peanut Arachis hypogaea provides insights into genome evolution and oil improvement.</title>
        <authorList>
            <person name="Chen X."/>
        </authorList>
    </citation>
    <scope>NUCLEOTIDE SEQUENCE [LARGE SCALE GENOMIC DNA]</scope>
    <source>
        <strain evidence="4">cv. Fuhuasheng</strain>
        <tissue evidence="3">Leaves</tissue>
    </source>
</reference>
<evidence type="ECO:0000259" key="2">
    <source>
        <dbReference type="Pfam" id="PF10551"/>
    </source>
</evidence>
<keyword evidence="4" id="KW-1185">Reference proteome</keyword>
<feature type="compositionally biased region" description="Polar residues" evidence="1">
    <location>
        <begin position="63"/>
        <end position="74"/>
    </location>
</feature>
<dbReference type="InterPro" id="IPR018289">
    <property type="entry name" value="MULE_transposase_dom"/>
</dbReference>
<proteinExistence type="predicted"/>